<name>A0A518IXB6_9BACT</name>
<dbReference type="EMBL" id="CP036318">
    <property type="protein sequence ID" value="QDV57733.1"/>
    <property type="molecule type" value="Genomic_DNA"/>
</dbReference>
<feature type="transmembrane region" description="Helical" evidence="1">
    <location>
        <begin position="7"/>
        <end position="24"/>
    </location>
</feature>
<keyword evidence="1" id="KW-0812">Transmembrane</keyword>
<evidence type="ECO:0008006" key="4">
    <source>
        <dbReference type="Google" id="ProtNLM"/>
    </source>
</evidence>
<feature type="transmembrane region" description="Helical" evidence="1">
    <location>
        <begin position="328"/>
        <end position="352"/>
    </location>
</feature>
<proteinExistence type="predicted"/>
<keyword evidence="1" id="KW-0472">Membrane</keyword>
<evidence type="ECO:0000313" key="2">
    <source>
        <dbReference type="EMBL" id="QDV57733.1"/>
    </source>
</evidence>
<evidence type="ECO:0000256" key="1">
    <source>
        <dbReference type="SAM" id="Phobius"/>
    </source>
</evidence>
<sequence length="422" mass="46943">MRRSWGPWGLLVLVAIVYAIYVMLSSPHKLTTPYGYSYSHQGTKSINGVAAFRKMYDLRGWESRTLKRLSRSAGRLDAIVWFPDADQVPSMEATRWLDQWLAEAPRTLVYVVRGLQSTESRYWQQALSDAAPDQRLEYRRRQVRALTTAAEPTFGTVAAPAVTSYSNGWFTADFHPHYTTAKDFSGPWADQIDPLPQRLTTRATIRPFDIDTDSQFSTGTFRSETVDEDDPPSVELEPLLRSADDDIVAARLTSEMWPDSQVLVLCSGECLMNLPLSDSVNRVFADHLVQVSGSPGEIGFLRTDLMGARVGSDSDDDLAAGMELLTQWPLSMTTMHVVLLGFVAILALLPIFGRPRRLPPPPTGDFGEHVAAVAELLQRSGDTDYARQRISEYFVQVRGEESGPWVLPSASTANEKLKGEAP</sequence>
<keyword evidence="1" id="KW-1133">Transmembrane helix</keyword>
<dbReference type="Proteomes" id="UP000316770">
    <property type="component" value="Chromosome"/>
</dbReference>
<dbReference type="RefSeq" id="WP_145287399.1">
    <property type="nucleotide sequence ID" value="NZ_CP036318.1"/>
</dbReference>
<reference evidence="2 3" key="1">
    <citation type="submission" date="2019-02" db="EMBL/GenBank/DDBJ databases">
        <title>Deep-cultivation of Planctomycetes and their phenomic and genomic characterization uncovers novel biology.</title>
        <authorList>
            <person name="Wiegand S."/>
            <person name="Jogler M."/>
            <person name="Boedeker C."/>
            <person name="Pinto D."/>
            <person name="Vollmers J."/>
            <person name="Rivas-Marin E."/>
            <person name="Kohn T."/>
            <person name="Peeters S.H."/>
            <person name="Heuer A."/>
            <person name="Rast P."/>
            <person name="Oberbeckmann S."/>
            <person name="Bunk B."/>
            <person name="Jeske O."/>
            <person name="Meyerdierks A."/>
            <person name="Storesund J.E."/>
            <person name="Kallscheuer N."/>
            <person name="Luecker S."/>
            <person name="Lage O.M."/>
            <person name="Pohl T."/>
            <person name="Merkel B.J."/>
            <person name="Hornburger P."/>
            <person name="Mueller R.-W."/>
            <person name="Bruemmer F."/>
            <person name="Labrenz M."/>
            <person name="Spormann A.M."/>
            <person name="Op den Camp H."/>
            <person name="Overmann J."/>
            <person name="Amann R."/>
            <person name="Jetten M.S.M."/>
            <person name="Mascher T."/>
            <person name="Medema M.H."/>
            <person name="Devos D.P."/>
            <person name="Kaster A.-K."/>
            <person name="Ovreas L."/>
            <person name="Rohde M."/>
            <person name="Galperin M.Y."/>
            <person name="Jogler C."/>
        </authorList>
    </citation>
    <scope>NUCLEOTIDE SEQUENCE [LARGE SCALE GENOMIC DNA]</scope>
    <source>
        <strain evidence="2 3">Mal33</strain>
    </source>
</reference>
<organism evidence="2 3">
    <name type="scientific">Rosistilla oblonga</name>
    <dbReference type="NCBI Taxonomy" id="2527990"/>
    <lineage>
        <taxon>Bacteria</taxon>
        <taxon>Pseudomonadati</taxon>
        <taxon>Planctomycetota</taxon>
        <taxon>Planctomycetia</taxon>
        <taxon>Pirellulales</taxon>
        <taxon>Pirellulaceae</taxon>
        <taxon>Rosistilla</taxon>
    </lineage>
</organism>
<dbReference type="AlphaFoldDB" id="A0A518IXB6"/>
<gene>
    <name evidence="2" type="ORF">Mal33_37460</name>
</gene>
<keyword evidence="3" id="KW-1185">Reference proteome</keyword>
<protein>
    <recommendedName>
        <fullName evidence="4">DUF4350 domain-containing protein</fullName>
    </recommendedName>
</protein>
<accession>A0A518IXB6</accession>
<evidence type="ECO:0000313" key="3">
    <source>
        <dbReference type="Proteomes" id="UP000316770"/>
    </source>
</evidence>